<keyword evidence="2" id="KW-1185">Reference proteome</keyword>
<accession>W6RBG7</accession>
<dbReference type="RefSeq" id="WP_037069685.1">
    <property type="nucleotide sequence ID" value="NZ_HG916852.1"/>
</dbReference>
<dbReference type="HOGENOM" id="CLU_2587319_0_0_5"/>
<dbReference type="AlphaFoldDB" id="W6RBG7"/>
<proteinExistence type="predicted"/>
<sequence length="80" mass="8412">MGSVHHIDGDEIVPNAGGNQECIECLERLLEKARNGEVVGVAIAAQYADGSTSGPAGGFLYNSRIVGELMIRVTRLSLGQ</sequence>
<dbReference type="EMBL" id="HG916852">
    <property type="protein sequence ID" value="CDM57670.1"/>
    <property type="molecule type" value="Genomic_DNA"/>
</dbReference>
<reference evidence="1" key="1">
    <citation type="submission" date="2013-11" db="EMBL/GenBank/DDBJ databases">
        <title>Draft genome sequence of the broad-host-range Rhizobium sp. LPU83 strain, a member of the low-genetic diversity Oregon-like Rhizobium sp. group.</title>
        <authorList>
            <person name="Wibberg D."/>
            <person name="Puehler A."/>
            <person name="Schlueter A."/>
        </authorList>
    </citation>
    <scope>NUCLEOTIDE SEQUENCE [LARGE SCALE GENOMIC DNA]</scope>
    <source>
        <strain evidence="1">LPU83</strain>
    </source>
</reference>
<gene>
    <name evidence="1" type="ORF">LPU83_2013</name>
</gene>
<organism evidence="1 2">
    <name type="scientific">Rhizobium favelukesii</name>
    <dbReference type="NCBI Taxonomy" id="348824"/>
    <lineage>
        <taxon>Bacteria</taxon>
        <taxon>Pseudomonadati</taxon>
        <taxon>Pseudomonadota</taxon>
        <taxon>Alphaproteobacteria</taxon>
        <taxon>Hyphomicrobiales</taxon>
        <taxon>Rhizobiaceae</taxon>
        <taxon>Rhizobium/Agrobacterium group</taxon>
        <taxon>Rhizobium</taxon>
    </lineage>
</organism>
<evidence type="ECO:0000313" key="1">
    <source>
        <dbReference type="EMBL" id="CDM57670.1"/>
    </source>
</evidence>
<protein>
    <submittedName>
        <fullName evidence="1">Uncharacterized protein</fullName>
    </submittedName>
</protein>
<evidence type="ECO:0000313" key="2">
    <source>
        <dbReference type="Proteomes" id="UP000019443"/>
    </source>
</evidence>
<name>W6RBG7_9HYPH</name>
<dbReference type="PATRIC" id="fig|348824.6.peg.2171"/>
<dbReference type="Proteomes" id="UP000019443">
    <property type="component" value="Chromosome"/>
</dbReference>
<dbReference type="KEGG" id="rhl:LPU83_2013"/>